<dbReference type="Proteomes" id="UP001595075">
    <property type="component" value="Unassembled WGS sequence"/>
</dbReference>
<feature type="region of interest" description="Disordered" evidence="1">
    <location>
        <begin position="1"/>
        <end position="22"/>
    </location>
</feature>
<proteinExistence type="predicted"/>
<evidence type="ECO:0000256" key="1">
    <source>
        <dbReference type="SAM" id="MobiDB-lite"/>
    </source>
</evidence>
<organism evidence="2 3">
    <name type="scientific">Oculimacula yallundae</name>
    <dbReference type="NCBI Taxonomy" id="86028"/>
    <lineage>
        <taxon>Eukaryota</taxon>
        <taxon>Fungi</taxon>
        <taxon>Dikarya</taxon>
        <taxon>Ascomycota</taxon>
        <taxon>Pezizomycotina</taxon>
        <taxon>Leotiomycetes</taxon>
        <taxon>Helotiales</taxon>
        <taxon>Ploettnerulaceae</taxon>
        <taxon>Oculimacula</taxon>
    </lineage>
</organism>
<evidence type="ECO:0000313" key="2">
    <source>
        <dbReference type="EMBL" id="KAL2066273.1"/>
    </source>
</evidence>
<accession>A0ABR4C8N2</accession>
<dbReference type="EMBL" id="JAZHXI010000011">
    <property type="protein sequence ID" value="KAL2066273.1"/>
    <property type="molecule type" value="Genomic_DNA"/>
</dbReference>
<evidence type="ECO:0000313" key="3">
    <source>
        <dbReference type="Proteomes" id="UP001595075"/>
    </source>
</evidence>
<comment type="caution">
    <text evidence="2">The sequence shown here is derived from an EMBL/GenBank/DDBJ whole genome shotgun (WGS) entry which is preliminary data.</text>
</comment>
<gene>
    <name evidence="2" type="ORF">VTL71DRAFT_2344</name>
</gene>
<protein>
    <submittedName>
        <fullName evidence="2">Uncharacterized protein</fullName>
    </submittedName>
</protein>
<sequence length="76" mass="7870">MSQQPAGPGGTSHMFGSVGAVHDHHDEPWHHIVDVSGPDVVSGSGDTFVGITKSRQATGKVNTDVFEDVLVAQGSC</sequence>
<reference evidence="2 3" key="1">
    <citation type="journal article" date="2024" name="Commun. Biol.">
        <title>Comparative genomic analysis of thermophilic fungi reveals convergent evolutionary adaptations and gene losses.</title>
        <authorList>
            <person name="Steindorff A.S."/>
            <person name="Aguilar-Pontes M.V."/>
            <person name="Robinson A.J."/>
            <person name="Andreopoulos B."/>
            <person name="LaButti K."/>
            <person name="Kuo A."/>
            <person name="Mondo S."/>
            <person name="Riley R."/>
            <person name="Otillar R."/>
            <person name="Haridas S."/>
            <person name="Lipzen A."/>
            <person name="Grimwood J."/>
            <person name="Schmutz J."/>
            <person name="Clum A."/>
            <person name="Reid I.D."/>
            <person name="Moisan M.C."/>
            <person name="Butler G."/>
            <person name="Nguyen T.T.M."/>
            <person name="Dewar K."/>
            <person name="Conant G."/>
            <person name="Drula E."/>
            <person name="Henrissat B."/>
            <person name="Hansel C."/>
            <person name="Singer S."/>
            <person name="Hutchinson M.I."/>
            <person name="de Vries R.P."/>
            <person name="Natvig D.O."/>
            <person name="Powell A.J."/>
            <person name="Tsang A."/>
            <person name="Grigoriev I.V."/>
        </authorList>
    </citation>
    <scope>NUCLEOTIDE SEQUENCE [LARGE SCALE GENOMIC DNA]</scope>
    <source>
        <strain evidence="2 3">CBS 494.80</strain>
    </source>
</reference>
<keyword evidence="3" id="KW-1185">Reference proteome</keyword>
<name>A0ABR4C8N2_9HELO</name>